<evidence type="ECO:0000313" key="10">
    <source>
        <dbReference type="Proteomes" id="UP000198701"/>
    </source>
</evidence>
<dbReference type="GO" id="GO:0005886">
    <property type="term" value="C:plasma membrane"/>
    <property type="evidence" value="ECO:0007669"/>
    <property type="project" value="UniProtKB-SubCell"/>
</dbReference>
<evidence type="ECO:0000256" key="5">
    <source>
        <dbReference type="ARBA" id="ARBA00022989"/>
    </source>
</evidence>
<keyword evidence="7 8" id="KW-0012">Acyltransferase</keyword>
<dbReference type="InterPro" id="IPR036526">
    <property type="entry name" value="C-N_Hydrolase_sf"/>
</dbReference>
<keyword evidence="10" id="KW-1185">Reference proteome</keyword>
<comment type="catalytic activity">
    <reaction evidence="8">
        <text>N-terminal S-1,2-diacyl-sn-glyceryl-L-cysteinyl-[lipoprotein] + a glycerophospholipid = N-acyl-S-1,2-diacyl-sn-glyceryl-L-cysteinyl-[lipoprotein] + a 2-acyl-sn-glycero-3-phospholipid + H(+)</text>
        <dbReference type="Rhea" id="RHEA:48228"/>
        <dbReference type="Rhea" id="RHEA-COMP:14681"/>
        <dbReference type="Rhea" id="RHEA-COMP:14684"/>
        <dbReference type="ChEBI" id="CHEBI:15378"/>
        <dbReference type="ChEBI" id="CHEBI:136912"/>
        <dbReference type="ChEBI" id="CHEBI:140656"/>
        <dbReference type="ChEBI" id="CHEBI:140657"/>
        <dbReference type="ChEBI" id="CHEBI:140660"/>
        <dbReference type="EC" id="2.3.1.269"/>
    </reaction>
</comment>
<comment type="pathway">
    <text evidence="8">Protein modification; lipoprotein biosynthesis (N-acyl transfer).</text>
</comment>
<dbReference type="AlphaFoldDB" id="A0A1G8ZKB1"/>
<dbReference type="Pfam" id="PF20154">
    <property type="entry name" value="LNT_N"/>
    <property type="match status" value="1"/>
</dbReference>
<dbReference type="GO" id="GO:0042158">
    <property type="term" value="P:lipoprotein biosynthetic process"/>
    <property type="evidence" value="ECO:0007669"/>
    <property type="project" value="UniProtKB-UniRule"/>
</dbReference>
<keyword evidence="9" id="KW-0449">Lipoprotein</keyword>
<dbReference type="PANTHER" id="PTHR38686">
    <property type="entry name" value="APOLIPOPROTEIN N-ACYLTRANSFERASE"/>
    <property type="match status" value="1"/>
</dbReference>
<gene>
    <name evidence="8" type="primary">lnt</name>
    <name evidence="9" type="ORF">SAMN05216282_103103</name>
</gene>
<reference evidence="9 10" key="1">
    <citation type="submission" date="2016-10" db="EMBL/GenBank/DDBJ databases">
        <authorList>
            <person name="de Groot N.N."/>
        </authorList>
    </citation>
    <scope>NUCLEOTIDE SEQUENCE [LARGE SCALE GENOMIC DNA]</scope>
    <source>
        <strain evidence="9 10">CGMCC 1.5382</strain>
    </source>
</reference>
<name>A0A1G8ZKB1_9MICO</name>
<comment type="similarity">
    <text evidence="8">Belongs to the CN hydrolase family. Apolipoprotein N-acyltransferase subfamily.</text>
</comment>
<evidence type="ECO:0000313" key="9">
    <source>
        <dbReference type="EMBL" id="SDK14580.1"/>
    </source>
</evidence>
<keyword evidence="2 8" id="KW-1003">Cell membrane</keyword>
<keyword evidence="6 8" id="KW-0472">Membrane</keyword>
<dbReference type="Pfam" id="PF00795">
    <property type="entry name" value="CN_hydrolase"/>
    <property type="match status" value="1"/>
</dbReference>
<dbReference type="STRING" id="386301.SAMN05216282_103103"/>
<keyword evidence="5 8" id="KW-1133">Transmembrane helix</keyword>
<dbReference type="InterPro" id="IPR003010">
    <property type="entry name" value="C-N_Hydrolase"/>
</dbReference>
<evidence type="ECO:0000256" key="8">
    <source>
        <dbReference type="HAMAP-Rule" id="MF_01148"/>
    </source>
</evidence>
<evidence type="ECO:0000256" key="1">
    <source>
        <dbReference type="ARBA" id="ARBA00004651"/>
    </source>
</evidence>
<feature type="transmembrane region" description="Helical" evidence="8">
    <location>
        <begin position="122"/>
        <end position="145"/>
    </location>
</feature>
<feature type="transmembrane region" description="Helical" evidence="8">
    <location>
        <begin position="486"/>
        <end position="504"/>
    </location>
</feature>
<dbReference type="EMBL" id="FNFU01000003">
    <property type="protein sequence ID" value="SDK14580.1"/>
    <property type="molecule type" value="Genomic_DNA"/>
</dbReference>
<protein>
    <recommendedName>
        <fullName evidence="8">Apolipoprotein N-acyltransferase</fullName>
        <shortName evidence="8">ALP N-acyltransferase</shortName>
        <ecNumber evidence="8">2.3.1.269</ecNumber>
    </recommendedName>
</protein>
<evidence type="ECO:0000256" key="3">
    <source>
        <dbReference type="ARBA" id="ARBA00022679"/>
    </source>
</evidence>
<keyword evidence="3 8" id="KW-0808">Transferase</keyword>
<organism evidence="9 10">
    <name type="scientific">Cryobacterium psychrotolerans</name>
    <dbReference type="NCBI Taxonomy" id="386301"/>
    <lineage>
        <taxon>Bacteria</taxon>
        <taxon>Bacillati</taxon>
        <taxon>Actinomycetota</taxon>
        <taxon>Actinomycetes</taxon>
        <taxon>Micrococcales</taxon>
        <taxon>Microbacteriaceae</taxon>
        <taxon>Cryobacterium</taxon>
    </lineage>
</organism>
<feature type="transmembrane region" description="Helical" evidence="8">
    <location>
        <begin position="12"/>
        <end position="29"/>
    </location>
</feature>
<dbReference type="Proteomes" id="UP000198701">
    <property type="component" value="Unassembled WGS sequence"/>
</dbReference>
<feature type="transmembrane region" description="Helical" evidence="8">
    <location>
        <begin position="59"/>
        <end position="80"/>
    </location>
</feature>
<dbReference type="OrthoDB" id="9804277at2"/>
<dbReference type="SUPFAM" id="SSF56317">
    <property type="entry name" value="Carbon-nitrogen hydrolase"/>
    <property type="match status" value="1"/>
</dbReference>
<sequence>MEGTERSLRLPLWASLIVAAGAGAILDSAFPDRGWWFLAPLAVGLMLVALLGRGPWTGLLVGMVAGLSFWLIHISWLTLYLGPVPWLALAVLQALFFGVGLALIAFVLRVGPVVWPTPLGRLGMVPVVVAGIWTAQEALSAVWPYGGFAWGRVALSQSESPFNSLAAWVGLSGLSFLLVWLSALCVQLLREAEVGRGFRSGIAVGAVALLLAIPAWPTVETGTTRLAAVQGASDAGLFARFSPGQILDDHVSETLPLIGEEVDFVVWPENASDIDPTRSDDAARVADAISREMDAPLITGTITRRDDGTYYNSSLLWKAGEGAVAVYDKVHPVPFAEYMPDRDFWRPFAPELIDLVSRDYGIGTQSNVFDIDGLQAGIAICFDIADDQLVHEMIDQDAQIILAQTNNADFGRTDESVQQLAIARLRAIEAGRTVVNISTVGSSAIIAPDGQTIDSIPTWQPGSMVQTVPLSDTITPAMAFGRQIEWFVTGLGLIGLMMCFGGVVTSRPSPARGRAVGSKRQMTTVP</sequence>
<comment type="function">
    <text evidence="8">Catalyzes the phospholipid dependent N-acylation of the N-terminal cysteine of apolipoprotein, the last step in lipoprotein maturation.</text>
</comment>
<dbReference type="GO" id="GO:0016410">
    <property type="term" value="F:N-acyltransferase activity"/>
    <property type="evidence" value="ECO:0007669"/>
    <property type="project" value="UniProtKB-UniRule"/>
</dbReference>
<evidence type="ECO:0000256" key="7">
    <source>
        <dbReference type="ARBA" id="ARBA00023315"/>
    </source>
</evidence>
<accession>A0A1G8ZKB1</accession>
<dbReference type="HAMAP" id="MF_01148">
    <property type="entry name" value="Lnt"/>
    <property type="match status" value="1"/>
</dbReference>
<dbReference type="NCBIfam" id="TIGR00546">
    <property type="entry name" value="lnt"/>
    <property type="match status" value="1"/>
</dbReference>
<dbReference type="PANTHER" id="PTHR38686:SF1">
    <property type="entry name" value="APOLIPOPROTEIN N-ACYLTRANSFERASE"/>
    <property type="match status" value="1"/>
</dbReference>
<evidence type="ECO:0000256" key="4">
    <source>
        <dbReference type="ARBA" id="ARBA00022692"/>
    </source>
</evidence>
<feature type="transmembrane region" description="Helical" evidence="8">
    <location>
        <begin position="35"/>
        <end position="52"/>
    </location>
</feature>
<dbReference type="RefSeq" id="WP_092321880.1">
    <property type="nucleotide sequence ID" value="NZ_FNFU01000003.1"/>
</dbReference>
<dbReference type="Gene3D" id="3.60.110.10">
    <property type="entry name" value="Carbon-nitrogen hydrolase"/>
    <property type="match status" value="1"/>
</dbReference>
<proteinExistence type="inferred from homology"/>
<dbReference type="CDD" id="cd07571">
    <property type="entry name" value="ALP_N-acyl_transferase"/>
    <property type="match status" value="1"/>
</dbReference>
<dbReference type="UniPathway" id="UPA00666"/>
<feature type="transmembrane region" description="Helical" evidence="8">
    <location>
        <begin position="86"/>
        <end position="110"/>
    </location>
</feature>
<dbReference type="EC" id="2.3.1.269" evidence="8"/>
<comment type="subcellular location">
    <subcellularLocation>
        <location evidence="1 8">Cell membrane</location>
        <topology evidence="1 8">Multi-pass membrane protein</topology>
    </subcellularLocation>
</comment>
<dbReference type="PROSITE" id="PS50263">
    <property type="entry name" value="CN_HYDROLASE"/>
    <property type="match status" value="1"/>
</dbReference>
<dbReference type="InterPro" id="IPR004563">
    <property type="entry name" value="Apolipo_AcylTrfase"/>
</dbReference>
<evidence type="ECO:0000256" key="2">
    <source>
        <dbReference type="ARBA" id="ARBA00022475"/>
    </source>
</evidence>
<keyword evidence="4 8" id="KW-0812">Transmembrane</keyword>
<evidence type="ECO:0000256" key="6">
    <source>
        <dbReference type="ARBA" id="ARBA00023136"/>
    </source>
</evidence>
<dbReference type="InterPro" id="IPR045378">
    <property type="entry name" value="LNT_N"/>
</dbReference>
<feature type="transmembrane region" description="Helical" evidence="8">
    <location>
        <begin position="165"/>
        <end position="186"/>
    </location>
</feature>
<feature type="transmembrane region" description="Helical" evidence="8">
    <location>
        <begin position="198"/>
        <end position="216"/>
    </location>
</feature>